<dbReference type="Proteomes" id="UP000712600">
    <property type="component" value="Unassembled WGS sequence"/>
</dbReference>
<dbReference type="EMBL" id="QGKX02001521">
    <property type="protein sequence ID" value="KAF3507858.1"/>
    <property type="molecule type" value="Genomic_DNA"/>
</dbReference>
<dbReference type="Gene3D" id="3.30.2350.10">
    <property type="entry name" value="Pseudouridine synthase"/>
    <property type="match status" value="1"/>
</dbReference>
<protein>
    <recommendedName>
        <fullName evidence="3">Pseudouridine synthase RsuA/RluA-like domain-containing protein</fullName>
    </recommendedName>
</protein>
<sequence length="231" mass="26392">MGVETPCEAVLLRVHLSWRRHVRPYYFEFISHVNKRWTGKTIVDLFADEFKGRPPDYYVGAVKSGRIKVDGETVPVSYIVRSSQKITHFVHRHEPPVMTDDVQILVKEDDVVTVCKPASVPVHPCGQYRKNTVVGILDAEHDLGPLFPIHRLDRSLGVRYMNVNQRKVLLDIEGNSSWVMGVEEVTQFDGWSSLGGGFMKSDAKRLYRHGFYRTSDNREGDGYTSSEETHD</sequence>
<evidence type="ECO:0000313" key="1">
    <source>
        <dbReference type="EMBL" id="KAF3507858.1"/>
    </source>
</evidence>
<evidence type="ECO:0008006" key="3">
    <source>
        <dbReference type="Google" id="ProtNLM"/>
    </source>
</evidence>
<dbReference type="PANTHER" id="PTHR21600">
    <property type="entry name" value="MITOCHONDRIAL RNA PSEUDOURIDINE SYNTHASE"/>
    <property type="match status" value="1"/>
</dbReference>
<dbReference type="GO" id="GO:0003723">
    <property type="term" value="F:RNA binding"/>
    <property type="evidence" value="ECO:0007669"/>
    <property type="project" value="InterPro"/>
</dbReference>
<proteinExistence type="predicted"/>
<reference evidence="1" key="1">
    <citation type="submission" date="2019-12" db="EMBL/GenBank/DDBJ databases">
        <title>Genome sequencing and annotation of Brassica cretica.</title>
        <authorList>
            <person name="Studholme D.J."/>
            <person name="Sarris P."/>
        </authorList>
    </citation>
    <scope>NUCLEOTIDE SEQUENCE</scope>
    <source>
        <strain evidence="1">PFS-109/04</strain>
        <tissue evidence="1">Leaf</tissue>
    </source>
</reference>
<dbReference type="PANTHER" id="PTHR21600:SF62">
    <property type="entry name" value="PSEUDOURIDINE SYNTHASE"/>
    <property type="match status" value="1"/>
</dbReference>
<organism evidence="1 2">
    <name type="scientific">Brassica cretica</name>
    <name type="common">Mustard</name>
    <dbReference type="NCBI Taxonomy" id="69181"/>
    <lineage>
        <taxon>Eukaryota</taxon>
        <taxon>Viridiplantae</taxon>
        <taxon>Streptophyta</taxon>
        <taxon>Embryophyta</taxon>
        <taxon>Tracheophyta</taxon>
        <taxon>Spermatophyta</taxon>
        <taxon>Magnoliopsida</taxon>
        <taxon>eudicotyledons</taxon>
        <taxon>Gunneridae</taxon>
        <taxon>Pentapetalae</taxon>
        <taxon>rosids</taxon>
        <taxon>malvids</taxon>
        <taxon>Brassicales</taxon>
        <taxon>Brassicaceae</taxon>
        <taxon>Brassiceae</taxon>
        <taxon>Brassica</taxon>
    </lineage>
</organism>
<dbReference type="InterPro" id="IPR020103">
    <property type="entry name" value="PsdUridine_synth_cat_dom_sf"/>
</dbReference>
<dbReference type="AlphaFoldDB" id="A0A8S9NS97"/>
<evidence type="ECO:0000313" key="2">
    <source>
        <dbReference type="Proteomes" id="UP000712600"/>
    </source>
</evidence>
<dbReference type="InterPro" id="IPR050188">
    <property type="entry name" value="RluA_PseudoU_synthase"/>
</dbReference>
<comment type="caution">
    <text evidence="1">The sequence shown here is derived from an EMBL/GenBank/DDBJ whole genome shotgun (WGS) entry which is preliminary data.</text>
</comment>
<dbReference type="GO" id="GO:0009982">
    <property type="term" value="F:pseudouridine synthase activity"/>
    <property type="evidence" value="ECO:0007669"/>
    <property type="project" value="InterPro"/>
</dbReference>
<dbReference type="GO" id="GO:0000455">
    <property type="term" value="P:enzyme-directed rRNA pseudouridine synthesis"/>
    <property type="evidence" value="ECO:0007669"/>
    <property type="project" value="TreeGrafter"/>
</dbReference>
<dbReference type="SUPFAM" id="SSF55120">
    <property type="entry name" value="Pseudouridine synthase"/>
    <property type="match status" value="1"/>
</dbReference>
<name>A0A8S9NS97_BRACR</name>
<accession>A0A8S9NS97</accession>
<gene>
    <name evidence="1" type="ORF">F2Q69_00001370</name>
</gene>